<dbReference type="EMBL" id="JAHRIP010066623">
    <property type="protein sequence ID" value="MEQ2306860.1"/>
    <property type="molecule type" value="Genomic_DNA"/>
</dbReference>
<evidence type="ECO:0000313" key="3">
    <source>
        <dbReference type="EMBL" id="MEQ2306860.1"/>
    </source>
</evidence>
<reference evidence="3 4" key="1">
    <citation type="submission" date="2021-06" db="EMBL/GenBank/DDBJ databases">
        <authorList>
            <person name="Palmer J.M."/>
        </authorList>
    </citation>
    <scope>NUCLEOTIDE SEQUENCE [LARGE SCALE GENOMIC DNA]</scope>
    <source>
        <strain evidence="3 4">AS_MEX2019</strain>
        <tissue evidence="3">Muscle</tissue>
    </source>
</reference>
<dbReference type="Pfam" id="PF16470">
    <property type="entry name" value="S8_pro-domain"/>
    <property type="match status" value="1"/>
</dbReference>
<protein>
    <recommendedName>
        <fullName evidence="2">Peptidase S8 pro-domain domain-containing protein</fullName>
    </recommendedName>
</protein>
<accession>A0ABV0ZMM7</accession>
<feature type="domain" description="Peptidase S8 pro-domain" evidence="2">
    <location>
        <begin position="17"/>
        <end position="54"/>
    </location>
</feature>
<dbReference type="InterPro" id="IPR032815">
    <property type="entry name" value="S8_pro-domain"/>
</dbReference>
<proteinExistence type="predicted"/>
<sequence>MVRGDKDPFGLNDKSVFGQVKVFGDYYHFRHHAVEKRALSGHKGIHIRLQKEPQQVPVCAARKQRRKILQGPEMQQTSPAHKTPPTQTDSGPYAVPALFLCSYKYGNNSFL</sequence>
<feature type="region of interest" description="Disordered" evidence="1">
    <location>
        <begin position="69"/>
        <end position="91"/>
    </location>
</feature>
<keyword evidence="4" id="KW-1185">Reference proteome</keyword>
<evidence type="ECO:0000256" key="1">
    <source>
        <dbReference type="SAM" id="MobiDB-lite"/>
    </source>
</evidence>
<evidence type="ECO:0000259" key="2">
    <source>
        <dbReference type="Pfam" id="PF16470"/>
    </source>
</evidence>
<dbReference type="Gene3D" id="3.30.70.850">
    <property type="entry name" value="Peptidase S8, pro-domain"/>
    <property type="match status" value="1"/>
</dbReference>
<dbReference type="SUPFAM" id="SSF54897">
    <property type="entry name" value="Protease propeptides/inhibitors"/>
    <property type="match status" value="1"/>
</dbReference>
<name>A0ABV0ZMM7_9TELE</name>
<evidence type="ECO:0000313" key="4">
    <source>
        <dbReference type="Proteomes" id="UP001469553"/>
    </source>
</evidence>
<gene>
    <name evidence="3" type="ORF">AMECASPLE_012529</name>
</gene>
<feature type="compositionally biased region" description="Polar residues" evidence="1">
    <location>
        <begin position="73"/>
        <end position="90"/>
    </location>
</feature>
<organism evidence="3 4">
    <name type="scientific">Ameca splendens</name>
    <dbReference type="NCBI Taxonomy" id="208324"/>
    <lineage>
        <taxon>Eukaryota</taxon>
        <taxon>Metazoa</taxon>
        <taxon>Chordata</taxon>
        <taxon>Craniata</taxon>
        <taxon>Vertebrata</taxon>
        <taxon>Euteleostomi</taxon>
        <taxon>Actinopterygii</taxon>
        <taxon>Neopterygii</taxon>
        <taxon>Teleostei</taxon>
        <taxon>Neoteleostei</taxon>
        <taxon>Acanthomorphata</taxon>
        <taxon>Ovalentaria</taxon>
        <taxon>Atherinomorphae</taxon>
        <taxon>Cyprinodontiformes</taxon>
        <taxon>Goodeidae</taxon>
        <taxon>Ameca</taxon>
    </lineage>
</organism>
<dbReference type="Proteomes" id="UP001469553">
    <property type="component" value="Unassembled WGS sequence"/>
</dbReference>
<comment type="caution">
    <text evidence="3">The sequence shown here is derived from an EMBL/GenBank/DDBJ whole genome shotgun (WGS) entry which is preliminary data.</text>
</comment>
<dbReference type="InterPro" id="IPR038466">
    <property type="entry name" value="S8_pro-domain_sf"/>
</dbReference>